<reference evidence="5" key="1">
    <citation type="submission" date="2021-01" db="EMBL/GenBank/DDBJ databases">
        <title>Whole genome shotgun sequence of Planotetraspora silvatica NBRC 100141.</title>
        <authorList>
            <person name="Komaki H."/>
            <person name="Tamura T."/>
        </authorList>
    </citation>
    <scope>NUCLEOTIDE SEQUENCE</scope>
    <source>
        <strain evidence="5">NBRC 100141</strain>
    </source>
</reference>
<feature type="domain" description="Cell envelope-related transcriptional attenuator" evidence="4">
    <location>
        <begin position="111"/>
        <end position="266"/>
    </location>
</feature>
<evidence type="ECO:0000313" key="5">
    <source>
        <dbReference type="EMBL" id="GII49372.1"/>
    </source>
</evidence>
<keyword evidence="6" id="KW-1185">Reference proteome</keyword>
<dbReference type="EMBL" id="BOOQ01000041">
    <property type="protein sequence ID" value="GII49372.1"/>
    <property type="molecule type" value="Genomic_DNA"/>
</dbReference>
<dbReference type="PANTHER" id="PTHR33392">
    <property type="entry name" value="POLYISOPRENYL-TEICHOIC ACID--PEPTIDOGLYCAN TEICHOIC ACID TRANSFERASE TAGU"/>
    <property type="match status" value="1"/>
</dbReference>
<keyword evidence="3" id="KW-0472">Membrane</keyword>
<protein>
    <recommendedName>
        <fullName evidence="4">Cell envelope-related transcriptional attenuator domain-containing protein</fullName>
    </recommendedName>
</protein>
<proteinExistence type="inferred from homology"/>
<feature type="transmembrane region" description="Helical" evidence="3">
    <location>
        <begin position="46"/>
        <end position="66"/>
    </location>
</feature>
<dbReference type="Gene3D" id="3.40.630.190">
    <property type="entry name" value="LCP protein"/>
    <property type="match status" value="1"/>
</dbReference>
<feature type="region of interest" description="Disordered" evidence="2">
    <location>
        <begin position="325"/>
        <end position="356"/>
    </location>
</feature>
<comment type="caution">
    <text evidence="5">The sequence shown here is derived from an EMBL/GenBank/DDBJ whole genome shotgun (WGS) entry which is preliminary data.</text>
</comment>
<accession>A0A8J3XP74</accession>
<evidence type="ECO:0000313" key="6">
    <source>
        <dbReference type="Proteomes" id="UP000644610"/>
    </source>
</evidence>
<name>A0A8J3XP74_9ACTN</name>
<sequence>MDDLTMLRDLGHTLEHEPPPSLVRQRQRLLEGARPHRRLPRLMRGWALVGLAAVVTVAAIVVPTMIVHPRSAKTPVTDPAARPVEELNLLVLGVDRRRPQAFGKPGPDSARTDTMMLAHLPADRKKITVVALPRDLMVQIPSCKGLKGESIPTHLGLINSAFAEGGSSCTETTVESITGIRIDQVVEIEFDGLKRMVDALGGVEITLPKAVKDKAAGLDLPAGKHVVQGDQALAYVRTRHSLGDGSDLSRIERQQQFLSSMFKKATSELTDPARLYAFLRETSKAIKATPALDLQEMAGIAQSLAGVTSQDFRFVTVPWRPWQPDPNRVDLKQPAADKLFTSLGGTPPKKARKKAR</sequence>
<comment type="similarity">
    <text evidence="1">Belongs to the LytR/CpsA/Psr (LCP) family.</text>
</comment>
<gene>
    <name evidence="5" type="ORF">Psi02_57960</name>
</gene>
<dbReference type="InterPro" id="IPR050922">
    <property type="entry name" value="LytR/CpsA/Psr_CW_biosynth"/>
</dbReference>
<keyword evidence="3" id="KW-0812">Transmembrane</keyword>
<dbReference type="Proteomes" id="UP000644610">
    <property type="component" value="Unassembled WGS sequence"/>
</dbReference>
<evidence type="ECO:0000256" key="3">
    <source>
        <dbReference type="SAM" id="Phobius"/>
    </source>
</evidence>
<dbReference type="RefSeq" id="WP_203978952.1">
    <property type="nucleotide sequence ID" value="NZ_BAAAKY010000028.1"/>
</dbReference>
<dbReference type="PANTHER" id="PTHR33392:SF6">
    <property type="entry name" value="POLYISOPRENYL-TEICHOIC ACID--PEPTIDOGLYCAN TEICHOIC ACID TRANSFERASE TAGU"/>
    <property type="match status" value="1"/>
</dbReference>
<dbReference type="Pfam" id="PF03816">
    <property type="entry name" value="LytR_cpsA_psr"/>
    <property type="match status" value="1"/>
</dbReference>
<evidence type="ECO:0000256" key="2">
    <source>
        <dbReference type="SAM" id="MobiDB-lite"/>
    </source>
</evidence>
<dbReference type="AlphaFoldDB" id="A0A8J3XP74"/>
<dbReference type="NCBIfam" id="TIGR00350">
    <property type="entry name" value="lytR_cpsA_psr"/>
    <property type="match status" value="1"/>
</dbReference>
<organism evidence="5 6">
    <name type="scientific">Planotetraspora silvatica</name>
    <dbReference type="NCBI Taxonomy" id="234614"/>
    <lineage>
        <taxon>Bacteria</taxon>
        <taxon>Bacillati</taxon>
        <taxon>Actinomycetota</taxon>
        <taxon>Actinomycetes</taxon>
        <taxon>Streptosporangiales</taxon>
        <taxon>Streptosporangiaceae</taxon>
        <taxon>Planotetraspora</taxon>
    </lineage>
</organism>
<keyword evidence="3" id="KW-1133">Transmembrane helix</keyword>
<dbReference type="InterPro" id="IPR004474">
    <property type="entry name" value="LytR_CpsA_psr"/>
</dbReference>
<evidence type="ECO:0000259" key="4">
    <source>
        <dbReference type="Pfam" id="PF03816"/>
    </source>
</evidence>
<evidence type="ECO:0000256" key="1">
    <source>
        <dbReference type="ARBA" id="ARBA00006068"/>
    </source>
</evidence>